<dbReference type="SUPFAM" id="SSF53335">
    <property type="entry name" value="S-adenosyl-L-methionine-dependent methyltransferases"/>
    <property type="match status" value="1"/>
</dbReference>
<evidence type="ECO:0000313" key="4">
    <source>
        <dbReference type="EMBL" id="KGR75644.1"/>
    </source>
</evidence>
<evidence type="ECO:0000256" key="1">
    <source>
        <dbReference type="ARBA" id="ARBA00023125"/>
    </source>
</evidence>
<sequence length="404" mass="46201">MKIGKFGQVNNITVDTIRHYMDMGLLVPEKKGGQYYFDDNCQKDLEMIMEFKTMGFSLNEIKTVLIFKNLGMLAGYEENAYFQSLFNHKYEKIAEEIAKLSAANKKIKKKIEEYNEKPGHTKVPMGIDISYLSLLCCPKCGEPLTLENGTINRNQIIEGELACHCRTYKVEAGILITGTLNDIIPISNADDYISEYILNTDPFYLETLQKGLQTLKRKITGLNLESKVILEPGTGVGFLLRTIYDALPDSCIYIAVDHNIEKQKFLKGLLERTGIKKNILFICSDFSEIPIKKHSTDIIIDHAGTSNYSFEHTDFLLEILDEFIKKEAYLLGTYLAFKNFSTTSKVLPQYRDNFIPSKIRGKIEALHFELLEETTSDLISKGGRYEDYFVFGEEVFNYLFIGKR</sequence>
<dbReference type="eggNOG" id="COG0789">
    <property type="taxonomic scope" value="Bacteria"/>
</dbReference>
<feature type="domain" description="HTH merR-type" evidence="3">
    <location>
        <begin position="1"/>
        <end position="67"/>
    </location>
</feature>
<protein>
    <submittedName>
        <fullName evidence="4">Methyltransferase</fullName>
    </submittedName>
</protein>
<keyword evidence="2" id="KW-0175">Coiled coil</keyword>
<organism evidence="4 5">
    <name type="scientific">Ureibacillus sinduriensis BLB-1 = JCM 15800</name>
    <dbReference type="NCBI Taxonomy" id="1384057"/>
    <lineage>
        <taxon>Bacteria</taxon>
        <taxon>Bacillati</taxon>
        <taxon>Bacillota</taxon>
        <taxon>Bacilli</taxon>
        <taxon>Bacillales</taxon>
        <taxon>Caryophanaceae</taxon>
        <taxon>Ureibacillus</taxon>
    </lineage>
</organism>
<dbReference type="SUPFAM" id="SSF46955">
    <property type="entry name" value="Putative DNA-binding domain"/>
    <property type="match status" value="1"/>
</dbReference>
<dbReference type="Proteomes" id="UP000030408">
    <property type="component" value="Unassembled WGS sequence"/>
</dbReference>
<feature type="coiled-coil region" evidence="2">
    <location>
        <begin position="90"/>
        <end position="117"/>
    </location>
</feature>
<dbReference type="GO" id="GO:0003677">
    <property type="term" value="F:DNA binding"/>
    <property type="evidence" value="ECO:0007669"/>
    <property type="project" value="UniProtKB-KW"/>
</dbReference>
<keyword evidence="4" id="KW-0808">Transferase</keyword>
<dbReference type="GO" id="GO:0008168">
    <property type="term" value="F:methyltransferase activity"/>
    <property type="evidence" value="ECO:0007669"/>
    <property type="project" value="UniProtKB-KW"/>
</dbReference>
<gene>
    <name evidence="4" type="ORF">CD33_10965</name>
</gene>
<keyword evidence="4" id="KW-0489">Methyltransferase</keyword>
<dbReference type="PANTHER" id="PTHR30204:SF96">
    <property type="entry name" value="CHROMOSOME-ANCHORING PROTEIN RACA"/>
    <property type="match status" value="1"/>
</dbReference>
<dbReference type="STRING" id="1384057.CD33_10965"/>
<dbReference type="RefSeq" id="WP_036200631.1">
    <property type="nucleotide sequence ID" value="NZ_AVCY01000006.1"/>
</dbReference>
<dbReference type="CDD" id="cd02440">
    <property type="entry name" value="AdoMet_MTases"/>
    <property type="match status" value="1"/>
</dbReference>
<evidence type="ECO:0000256" key="2">
    <source>
        <dbReference type="SAM" id="Coils"/>
    </source>
</evidence>
<dbReference type="Pfam" id="PF13411">
    <property type="entry name" value="MerR_1"/>
    <property type="match status" value="1"/>
</dbReference>
<dbReference type="InterPro" id="IPR009061">
    <property type="entry name" value="DNA-bd_dom_put_sf"/>
</dbReference>
<name>A0A0A3HT78_9BACL</name>
<dbReference type="PROSITE" id="PS50937">
    <property type="entry name" value="HTH_MERR_2"/>
    <property type="match status" value="1"/>
</dbReference>
<dbReference type="SMART" id="SM00422">
    <property type="entry name" value="HTH_MERR"/>
    <property type="match status" value="1"/>
</dbReference>
<comment type="caution">
    <text evidence="4">The sequence shown here is derived from an EMBL/GenBank/DDBJ whole genome shotgun (WGS) entry which is preliminary data.</text>
</comment>
<dbReference type="EMBL" id="JPVO01000050">
    <property type="protein sequence ID" value="KGR75644.1"/>
    <property type="molecule type" value="Genomic_DNA"/>
</dbReference>
<dbReference type="InterPro" id="IPR047057">
    <property type="entry name" value="MerR_fam"/>
</dbReference>
<proteinExistence type="predicted"/>
<dbReference type="GO" id="GO:0003700">
    <property type="term" value="F:DNA-binding transcription factor activity"/>
    <property type="evidence" value="ECO:0007669"/>
    <property type="project" value="InterPro"/>
</dbReference>
<dbReference type="GO" id="GO:0032259">
    <property type="term" value="P:methylation"/>
    <property type="evidence" value="ECO:0007669"/>
    <property type="project" value="UniProtKB-KW"/>
</dbReference>
<dbReference type="PANTHER" id="PTHR30204">
    <property type="entry name" value="REDOX-CYCLING DRUG-SENSING TRANSCRIPTIONAL ACTIVATOR SOXR"/>
    <property type="match status" value="1"/>
</dbReference>
<dbReference type="AlphaFoldDB" id="A0A0A3HT78"/>
<accession>A0A0A3HT78</accession>
<keyword evidence="1" id="KW-0238">DNA-binding</keyword>
<dbReference type="OrthoDB" id="1770985at2"/>
<reference evidence="4 5" key="1">
    <citation type="submission" date="2014-02" db="EMBL/GenBank/DDBJ databases">
        <title>Draft genome sequence of Lysinibacillus sinduriensis JCM 15800.</title>
        <authorList>
            <person name="Zhang F."/>
            <person name="Wang G."/>
            <person name="Zhang L."/>
        </authorList>
    </citation>
    <scope>NUCLEOTIDE SEQUENCE [LARGE SCALE GENOMIC DNA]</scope>
    <source>
        <strain evidence="4 5">JCM 15800</strain>
    </source>
</reference>
<keyword evidence="5" id="KW-1185">Reference proteome</keyword>
<evidence type="ECO:0000259" key="3">
    <source>
        <dbReference type="PROSITE" id="PS50937"/>
    </source>
</evidence>
<dbReference type="Gene3D" id="1.10.1660.10">
    <property type="match status" value="1"/>
</dbReference>
<dbReference type="InterPro" id="IPR029063">
    <property type="entry name" value="SAM-dependent_MTases_sf"/>
</dbReference>
<dbReference type="Gene3D" id="3.40.50.150">
    <property type="entry name" value="Vaccinia Virus protein VP39"/>
    <property type="match status" value="1"/>
</dbReference>
<evidence type="ECO:0000313" key="5">
    <source>
        <dbReference type="Proteomes" id="UP000030408"/>
    </source>
</evidence>
<dbReference type="InterPro" id="IPR000551">
    <property type="entry name" value="MerR-type_HTH_dom"/>
</dbReference>